<dbReference type="GO" id="GO:0016787">
    <property type="term" value="F:hydrolase activity"/>
    <property type="evidence" value="ECO:0007669"/>
    <property type="project" value="InterPro"/>
</dbReference>
<dbReference type="Proteomes" id="UP000002640">
    <property type="component" value="Unassembled WGS sequence"/>
</dbReference>
<proteinExistence type="predicted"/>
<dbReference type="PANTHER" id="PTHR21562">
    <property type="entry name" value="NOTUM-RELATED"/>
    <property type="match status" value="1"/>
</dbReference>
<dbReference type="Pfam" id="PF03283">
    <property type="entry name" value="PAE"/>
    <property type="match status" value="1"/>
</dbReference>
<dbReference type="GeneID" id="20654137"/>
<evidence type="ECO:0008006" key="4">
    <source>
        <dbReference type="Google" id="ProtNLM"/>
    </source>
</evidence>
<dbReference type="EMBL" id="JH159151">
    <property type="protein sequence ID" value="EGZ28390.1"/>
    <property type="molecule type" value="Genomic_DNA"/>
</dbReference>
<sequence>PLLLGLLSDHFGICSAWRTAAQDSSSTMVFRHTYFAVTALLASAAILASATAESICTLSDSETCAVDSLTPSDDDGSVLIYPGGYTRCAFDDYTDSVTTFSTNSTYFFQVFPNTNADKSKLMIFFQGGGACADEDTCAFGLQCSLGASATFTTAATSSSAGVLDRSLADNMFKDWNIVFIPYCTGDIHIGNRVNAAYESGIEVLLGNTQCLGLDYATHMNGYNNTMAVLDWAIENYPEVDDLIVGGESAGSLGAQVHSAKIADMWDVKSKGTRFSVLADSYVGVVPKDHPAAELLVTYGACTNDFGLSEDIVAACEAGTATTIEMIEALLEAQPEGNWLFIDSKGDKTQRYFYALVDEGILGYPFSDLIFEEYFFSNMSAITDAYQTVSSRITTFYVEGTKHVFLADSNFTSYESDEGLLLGDVINAWLVSNSSLNTGATAEPTTGAPSSTTATPGATTNTTPGSASATTSPSGTSSPTATSSPSASSPSATTTSPSPTTTAPLAC</sequence>
<dbReference type="ESTHER" id="physp-g4yg47">
    <property type="family name" value="Pectinacetylesterase-Notum"/>
</dbReference>
<protein>
    <recommendedName>
        <fullName evidence="4">Carbohydrate esterase</fullName>
    </recommendedName>
</protein>
<accession>G4YG47</accession>
<reference evidence="2 3" key="1">
    <citation type="journal article" date="2006" name="Science">
        <title>Phytophthora genome sequences uncover evolutionary origins and mechanisms of pathogenesis.</title>
        <authorList>
            <person name="Tyler B.M."/>
            <person name="Tripathy S."/>
            <person name="Zhang X."/>
            <person name="Dehal P."/>
            <person name="Jiang R.H."/>
            <person name="Aerts A."/>
            <person name="Arredondo F.D."/>
            <person name="Baxter L."/>
            <person name="Bensasson D."/>
            <person name="Beynon J.L."/>
            <person name="Chapman J."/>
            <person name="Damasceno C.M."/>
            <person name="Dorrance A.E."/>
            <person name="Dou D."/>
            <person name="Dickerman A.W."/>
            <person name="Dubchak I.L."/>
            <person name="Garbelotto M."/>
            <person name="Gijzen M."/>
            <person name="Gordon S.G."/>
            <person name="Govers F."/>
            <person name="Grunwald N.J."/>
            <person name="Huang W."/>
            <person name="Ivors K.L."/>
            <person name="Jones R.W."/>
            <person name="Kamoun S."/>
            <person name="Krampis K."/>
            <person name="Lamour K.H."/>
            <person name="Lee M.K."/>
            <person name="McDonald W.H."/>
            <person name="Medina M."/>
            <person name="Meijer H.J."/>
            <person name="Nordberg E.K."/>
            <person name="Maclean D.J."/>
            <person name="Ospina-Giraldo M.D."/>
            <person name="Morris P.F."/>
            <person name="Phuntumart V."/>
            <person name="Putnam N.H."/>
            <person name="Rash S."/>
            <person name="Rose J.K."/>
            <person name="Sakihama Y."/>
            <person name="Salamov A.A."/>
            <person name="Savidor A."/>
            <person name="Scheuring C.F."/>
            <person name="Smith B.M."/>
            <person name="Sobral B.W."/>
            <person name="Terry A."/>
            <person name="Torto-Alalibo T.A."/>
            <person name="Win J."/>
            <person name="Xu Z."/>
            <person name="Zhang H."/>
            <person name="Grigoriev I.V."/>
            <person name="Rokhsar D.S."/>
            <person name="Boore J.L."/>
        </authorList>
    </citation>
    <scope>NUCLEOTIDE SEQUENCE [LARGE SCALE GENOMIC DNA]</scope>
    <source>
        <strain evidence="2 3">P6497</strain>
    </source>
</reference>
<dbReference type="InParanoid" id="G4YG47"/>
<dbReference type="AlphaFoldDB" id="G4YG47"/>
<evidence type="ECO:0000313" key="2">
    <source>
        <dbReference type="EMBL" id="EGZ28390.1"/>
    </source>
</evidence>
<dbReference type="PANTHER" id="PTHR21562:SF83">
    <property type="entry name" value="PECTIN ACETYLESTERASE 4"/>
    <property type="match status" value="1"/>
</dbReference>
<gene>
    <name evidence="2" type="ORF">PHYSODRAFT_471748</name>
</gene>
<keyword evidence="3" id="KW-1185">Reference proteome</keyword>
<evidence type="ECO:0000313" key="3">
    <source>
        <dbReference type="Proteomes" id="UP000002640"/>
    </source>
</evidence>
<evidence type="ECO:0000256" key="1">
    <source>
        <dbReference type="SAM" id="MobiDB-lite"/>
    </source>
</evidence>
<organism evidence="2 3">
    <name type="scientific">Phytophthora sojae (strain P6497)</name>
    <name type="common">Soybean stem and root rot agent</name>
    <name type="synonym">Phytophthora megasperma f. sp. glycines</name>
    <dbReference type="NCBI Taxonomy" id="1094619"/>
    <lineage>
        <taxon>Eukaryota</taxon>
        <taxon>Sar</taxon>
        <taxon>Stramenopiles</taxon>
        <taxon>Oomycota</taxon>
        <taxon>Peronosporomycetes</taxon>
        <taxon>Peronosporales</taxon>
        <taxon>Peronosporaceae</taxon>
        <taxon>Phytophthora</taxon>
    </lineage>
</organism>
<dbReference type="OMA" id="DYCTINA"/>
<feature type="non-terminal residue" evidence="2">
    <location>
        <position position="1"/>
    </location>
</feature>
<dbReference type="RefSeq" id="XP_009515665.1">
    <property type="nucleotide sequence ID" value="XM_009517370.1"/>
</dbReference>
<name>G4YG47_PHYSP</name>
<feature type="region of interest" description="Disordered" evidence="1">
    <location>
        <begin position="438"/>
        <end position="506"/>
    </location>
</feature>
<dbReference type="InterPro" id="IPR004963">
    <property type="entry name" value="PAE/NOTUM"/>
</dbReference>
<dbReference type="KEGG" id="psoj:PHYSODRAFT_471748"/>